<evidence type="ECO:0000256" key="5">
    <source>
        <dbReference type="ARBA" id="ARBA00023163"/>
    </source>
</evidence>
<evidence type="ECO:0000313" key="11">
    <source>
        <dbReference type="Proteomes" id="UP000694941"/>
    </source>
</evidence>
<feature type="compositionally biased region" description="Acidic residues" evidence="8">
    <location>
        <begin position="212"/>
        <end position="222"/>
    </location>
</feature>
<dbReference type="RefSeq" id="XP_022242969.1">
    <property type="nucleotide sequence ID" value="XM_022387261.1"/>
</dbReference>
<evidence type="ECO:0000256" key="4">
    <source>
        <dbReference type="ARBA" id="ARBA00023054"/>
    </source>
</evidence>
<dbReference type="PANTHER" id="PTHR16089:SF28">
    <property type="entry name" value="REST COREPRESSOR"/>
    <property type="match status" value="1"/>
</dbReference>
<keyword evidence="3" id="KW-0805">Transcription regulation</keyword>
<feature type="region of interest" description="Disordered" evidence="8">
    <location>
        <begin position="1"/>
        <end position="47"/>
    </location>
</feature>
<dbReference type="SMART" id="SM00717">
    <property type="entry name" value="SANT"/>
    <property type="match status" value="2"/>
</dbReference>
<feature type="region of interest" description="Disordered" evidence="8">
    <location>
        <begin position="426"/>
        <end position="530"/>
    </location>
</feature>
<keyword evidence="11" id="KW-1185">Reference proteome</keyword>
<dbReference type="Pfam" id="PF20878">
    <property type="entry name" value="REST_helical"/>
    <property type="match status" value="1"/>
</dbReference>
<dbReference type="InterPro" id="IPR001005">
    <property type="entry name" value="SANT/Myb"/>
</dbReference>
<dbReference type="InterPro" id="IPR051066">
    <property type="entry name" value="Trans_reg/Corepressor"/>
</dbReference>
<evidence type="ECO:0000256" key="8">
    <source>
        <dbReference type="SAM" id="MobiDB-lite"/>
    </source>
</evidence>
<dbReference type="Gene3D" id="1.20.58.1880">
    <property type="match status" value="1"/>
</dbReference>
<feature type="domain" description="SANT" evidence="10">
    <location>
        <begin position="133"/>
        <end position="184"/>
    </location>
</feature>
<feature type="domain" description="ELM2" evidence="9">
    <location>
        <begin position="47"/>
        <end position="132"/>
    </location>
</feature>
<sequence length="530" mass="59732">MVLAERNGDELTTRNGRRSRGASPATNNGHFSDEDSTTDESEHGIDSGMRVGEDYQAYVPDFPISIGPCPEFAPERALLVWSPCPEISDNKLDEYIILAKEKYGYNAEQALGMLFWHKYDLEKALADLPNFTPFPDEWTVEDKVLFEQAFQFHGKSFHKIRQMLPDKSISSLVKYYYSWKKTRTRTSLMDRQARKMSGHQNENSDAGSEPASENDSDIETENGEGKEESPKSCSNCGACYSQLFTTSKGILCNGCYQYWRRTGMMRSAGGPMKKHESTSARHNPMRSKRKPPRGMYLSHEDLVTIATGPPNQAENILRSLDLEIVSLKRQVQNNKQIVSQLKHKTFAGINEFKPNEVGNRMNARWTHEELLLAVQGVRKYGKDFKAIAEVIGNKNEAHVRNFFANYRRRFNLDAVIKEYEAEHGIISDDQDKDEKMDIEQKGTTSPDLPVQTPPTNNGAISGPPPPLVRPSELLAPVQPVSKPYLSSIPQLPPRSTPPKNVLHQPPPLVRPATTPTKLTLHTKVESQMSK</sequence>
<evidence type="ECO:0000256" key="7">
    <source>
        <dbReference type="ARBA" id="ARBA00038011"/>
    </source>
</evidence>
<dbReference type="Gene3D" id="1.10.10.60">
    <property type="entry name" value="Homeodomain-like"/>
    <property type="match status" value="1"/>
</dbReference>
<dbReference type="PROSITE" id="PS51156">
    <property type="entry name" value="ELM2"/>
    <property type="match status" value="1"/>
</dbReference>
<organism evidence="11 12">
    <name type="scientific">Limulus polyphemus</name>
    <name type="common">Atlantic horseshoe crab</name>
    <dbReference type="NCBI Taxonomy" id="6850"/>
    <lineage>
        <taxon>Eukaryota</taxon>
        <taxon>Metazoa</taxon>
        <taxon>Ecdysozoa</taxon>
        <taxon>Arthropoda</taxon>
        <taxon>Chelicerata</taxon>
        <taxon>Merostomata</taxon>
        <taxon>Xiphosura</taxon>
        <taxon>Limulidae</taxon>
        <taxon>Limulus</taxon>
    </lineage>
</organism>
<feature type="region of interest" description="Disordered" evidence="8">
    <location>
        <begin position="188"/>
        <end position="234"/>
    </location>
</feature>
<feature type="region of interest" description="Disordered" evidence="8">
    <location>
        <begin position="268"/>
        <end position="294"/>
    </location>
</feature>
<feature type="domain" description="SANT" evidence="10">
    <location>
        <begin position="360"/>
        <end position="411"/>
    </location>
</feature>
<proteinExistence type="inferred from homology"/>
<protein>
    <submittedName>
        <fullName evidence="12">REST corepressor 1-like isoform X1</fullName>
    </submittedName>
</protein>
<dbReference type="Pfam" id="PF01448">
    <property type="entry name" value="ELM2"/>
    <property type="match status" value="1"/>
</dbReference>
<evidence type="ECO:0000256" key="3">
    <source>
        <dbReference type="ARBA" id="ARBA00023015"/>
    </source>
</evidence>
<reference evidence="12" key="1">
    <citation type="submission" date="2025-08" db="UniProtKB">
        <authorList>
            <consortium name="RefSeq"/>
        </authorList>
    </citation>
    <scope>IDENTIFICATION</scope>
    <source>
        <tissue evidence="12">Muscle</tissue>
    </source>
</reference>
<feature type="compositionally biased region" description="Basic residues" evidence="8">
    <location>
        <begin position="283"/>
        <end position="292"/>
    </location>
</feature>
<comment type="subcellular location">
    <subcellularLocation>
        <location evidence="1">Nucleus</location>
    </subcellularLocation>
</comment>
<dbReference type="SUPFAM" id="SSF46689">
    <property type="entry name" value="Homeodomain-like"/>
    <property type="match status" value="2"/>
</dbReference>
<dbReference type="GeneID" id="106460508"/>
<feature type="compositionally biased region" description="Basic and acidic residues" evidence="8">
    <location>
        <begin position="1"/>
        <end position="12"/>
    </location>
</feature>
<dbReference type="PROSITE" id="PS51293">
    <property type="entry name" value="SANT"/>
    <property type="match status" value="2"/>
</dbReference>
<evidence type="ECO:0000313" key="12">
    <source>
        <dbReference type="RefSeq" id="XP_022242969.1"/>
    </source>
</evidence>
<gene>
    <name evidence="12" type="primary">LOC106460508</name>
</gene>
<keyword evidence="5" id="KW-0804">Transcription</keyword>
<evidence type="ECO:0000259" key="9">
    <source>
        <dbReference type="PROSITE" id="PS51156"/>
    </source>
</evidence>
<dbReference type="Gene3D" id="4.10.1240.50">
    <property type="match status" value="1"/>
</dbReference>
<keyword evidence="6" id="KW-0539">Nucleus</keyword>
<evidence type="ECO:0000256" key="6">
    <source>
        <dbReference type="ARBA" id="ARBA00023242"/>
    </source>
</evidence>
<dbReference type="PANTHER" id="PTHR16089">
    <property type="entry name" value="REST COREPRESSOR COREST PROTEIN-RELATED"/>
    <property type="match status" value="1"/>
</dbReference>
<dbReference type="SMART" id="SM01189">
    <property type="entry name" value="ELM2"/>
    <property type="match status" value="1"/>
</dbReference>
<dbReference type="Pfam" id="PF00249">
    <property type="entry name" value="Myb_DNA-binding"/>
    <property type="match status" value="2"/>
</dbReference>
<accession>A0ABM1SH64</accession>
<evidence type="ECO:0000256" key="2">
    <source>
        <dbReference type="ARBA" id="ARBA00022491"/>
    </source>
</evidence>
<name>A0ABM1SH64_LIMPO</name>
<evidence type="ECO:0000256" key="1">
    <source>
        <dbReference type="ARBA" id="ARBA00004123"/>
    </source>
</evidence>
<dbReference type="Proteomes" id="UP000694941">
    <property type="component" value="Unplaced"/>
</dbReference>
<keyword evidence="4" id="KW-0175">Coiled coil</keyword>
<evidence type="ECO:0000259" key="10">
    <source>
        <dbReference type="PROSITE" id="PS51293"/>
    </source>
</evidence>
<comment type="similarity">
    <text evidence="7">Belongs to the CoREST family.</text>
</comment>
<feature type="compositionally biased region" description="Polar residues" evidence="8">
    <location>
        <begin position="513"/>
        <end position="530"/>
    </location>
</feature>
<dbReference type="InterPro" id="IPR017884">
    <property type="entry name" value="SANT_dom"/>
</dbReference>
<dbReference type="InterPro" id="IPR049048">
    <property type="entry name" value="REST_helical"/>
</dbReference>
<dbReference type="CDD" id="cd00167">
    <property type="entry name" value="SANT"/>
    <property type="match status" value="1"/>
</dbReference>
<dbReference type="InterPro" id="IPR009057">
    <property type="entry name" value="Homeodomain-like_sf"/>
</dbReference>
<dbReference type="InterPro" id="IPR000949">
    <property type="entry name" value="ELM2_dom"/>
</dbReference>
<keyword evidence="2" id="KW-0678">Repressor</keyword>